<dbReference type="STRING" id="1314674.A0A0D7BQL3"/>
<reference evidence="11 12" key="1">
    <citation type="journal article" date="2015" name="Fungal Genet. Biol.">
        <title>Evolution of novel wood decay mechanisms in Agaricales revealed by the genome sequences of Fistulina hepatica and Cylindrobasidium torrendii.</title>
        <authorList>
            <person name="Floudas D."/>
            <person name="Held B.W."/>
            <person name="Riley R."/>
            <person name="Nagy L.G."/>
            <person name="Koehler G."/>
            <person name="Ransdell A.S."/>
            <person name="Younus H."/>
            <person name="Chow J."/>
            <person name="Chiniquy J."/>
            <person name="Lipzen A."/>
            <person name="Tritt A."/>
            <person name="Sun H."/>
            <person name="Haridas S."/>
            <person name="LaButti K."/>
            <person name="Ohm R.A."/>
            <person name="Kues U."/>
            <person name="Blanchette R.A."/>
            <person name="Grigoriev I.V."/>
            <person name="Minto R.E."/>
            <person name="Hibbett D.S."/>
        </authorList>
    </citation>
    <scope>NUCLEOTIDE SEQUENCE [LARGE SCALE GENOMIC DNA]</scope>
    <source>
        <strain evidence="11 12">FP15055 ss-10</strain>
    </source>
</reference>
<evidence type="ECO:0000313" key="12">
    <source>
        <dbReference type="Proteomes" id="UP000054007"/>
    </source>
</evidence>
<evidence type="ECO:0000313" key="11">
    <source>
        <dbReference type="EMBL" id="KIY72459.1"/>
    </source>
</evidence>
<dbReference type="InterPro" id="IPR000757">
    <property type="entry name" value="Beta-glucanase-like"/>
</dbReference>
<protein>
    <submittedName>
        <fullName evidence="11">Glycoside hydrolase family 16 protein</fullName>
    </submittedName>
</protein>
<dbReference type="PANTHER" id="PTHR31361">
    <property type="entry name" value="BETA-GLUCAN SYNTHESIS-ASSOCIATED PROTEIN KRE6-RELATED"/>
    <property type="match status" value="1"/>
</dbReference>
<dbReference type="Gene3D" id="2.60.120.200">
    <property type="match status" value="2"/>
</dbReference>
<dbReference type="GO" id="GO:0015926">
    <property type="term" value="F:glucosidase activity"/>
    <property type="evidence" value="ECO:0007669"/>
    <property type="project" value="TreeGrafter"/>
</dbReference>
<accession>A0A0D7BQL3</accession>
<dbReference type="InterPro" id="IPR005629">
    <property type="entry name" value="Skn1/Kre6/Sbg1"/>
</dbReference>
<gene>
    <name evidence="11" type="ORF">CYLTODRAFT_417858</name>
</gene>
<sequence length="565" mass="62324">MPTPYQNFPSSPSSSRLLPSGQRESSMAPSISEKFSLSPDPQSWGASLLAHEKEPDDWLHNPDPRRDQDQDAGGSIFTARGAANLGCMFVLGTGLVALFAGYPIANHFVAQVKSNNGGFNLGGINATGQIPDIGNFGLIDQDTPKDVYTKVSYDTGEEMQLVFSDEFNIDGRTFYPGEDPYWEAVDMHYWGTNNLEWYDPGQLKTANGALEVTLEDTPHRGLDYKGGMMSTWNKFCFTGGLIETAVILPGANNVQGLWPAIWSMGNLGRAGYGATLDGMWPYSYDACDVGTAPNQTINGRPYEATVDGDAAYNGALSFLPGQKLSRCTCPGSSHPGPMHSDGTYVGRAAPEIDMFEAQVGTTGGHVSQSCQWAPFNYAYEWHNVSNVIIYDEDHTELNSYKGGVYQQATSGVSLTNQECYQEESRCFAIYGFEYRPGYDEGYILWLNDGRPAWKQFGAGTAADPRVEISARPIPVEPMYIIVNLGISENFGFVDYENLIFPAIMYVDWIRVYQPKGSINVGCDPKEYPTKAYIEEYIEAYTNPNLTTWVDDYKQPFPKNSLVDGC</sequence>
<dbReference type="EMBL" id="KN880443">
    <property type="protein sequence ID" value="KIY72459.1"/>
    <property type="molecule type" value="Genomic_DNA"/>
</dbReference>
<evidence type="ECO:0000256" key="7">
    <source>
        <dbReference type="ARBA" id="ARBA00023180"/>
    </source>
</evidence>
<dbReference type="OrthoDB" id="412647at2759"/>
<comment type="subcellular location">
    <subcellularLocation>
        <location evidence="1">Membrane</location>
        <topology evidence="1">Single-pass type II membrane protein</topology>
    </subcellularLocation>
</comment>
<dbReference type="SUPFAM" id="SSF49899">
    <property type="entry name" value="Concanavalin A-like lectins/glucanases"/>
    <property type="match status" value="1"/>
</dbReference>
<dbReference type="GO" id="GO:0006078">
    <property type="term" value="P:(1-&gt;6)-beta-D-glucan biosynthetic process"/>
    <property type="evidence" value="ECO:0007669"/>
    <property type="project" value="TreeGrafter"/>
</dbReference>
<dbReference type="Proteomes" id="UP000054007">
    <property type="component" value="Unassembled WGS sequence"/>
</dbReference>
<evidence type="ECO:0000259" key="10">
    <source>
        <dbReference type="PROSITE" id="PS51762"/>
    </source>
</evidence>
<dbReference type="InterPro" id="IPR013320">
    <property type="entry name" value="ConA-like_dom_sf"/>
</dbReference>
<evidence type="ECO:0000256" key="3">
    <source>
        <dbReference type="ARBA" id="ARBA00022692"/>
    </source>
</evidence>
<evidence type="ECO:0000256" key="5">
    <source>
        <dbReference type="ARBA" id="ARBA00022989"/>
    </source>
</evidence>
<keyword evidence="8" id="KW-0961">Cell wall biogenesis/degradation</keyword>
<keyword evidence="6" id="KW-0472">Membrane</keyword>
<evidence type="ECO:0000256" key="4">
    <source>
        <dbReference type="ARBA" id="ARBA00022968"/>
    </source>
</evidence>
<dbReference type="GO" id="GO:0031505">
    <property type="term" value="P:fungal-type cell wall organization"/>
    <property type="evidence" value="ECO:0007669"/>
    <property type="project" value="TreeGrafter"/>
</dbReference>
<feature type="domain" description="GH16" evidence="10">
    <location>
        <begin position="56"/>
        <end position="517"/>
    </location>
</feature>
<keyword evidence="7" id="KW-0325">Glycoprotein</keyword>
<dbReference type="PROSITE" id="PS51762">
    <property type="entry name" value="GH16_2"/>
    <property type="match status" value="1"/>
</dbReference>
<comment type="similarity">
    <text evidence="2">Belongs to the SKN1/KRE6 family.</text>
</comment>
<dbReference type="GO" id="GO:0005886">
    <property type="term" value="C:plasma membrane"/>
    <property type="evidence" value="ECO:0007669"/>
    <property type="project" value="TreeGrafter"/>
</dbReference>
<evidence type="ECO:0000256" key="9">
    <source>
        <dbReference type="SAM" id="MobiDB-lite"/>
    </source>
</evidence>
<dbReference type="Pfam" id="PF03935">
    <property type="entry name" value="SKN1_KRE6_Sbg1"/>
    <property type="match status" value="1"/>
</dbReference>
<keyword evidence="11" id="KW-0378">Hydrolase</keyword>
<name>A0A0D7BQL3_9AGAR</name>
<evidence type="ECO:0000256" key="6">
    <source>
        <dbReference type="ARBA" id="ARBA00023136"/>
    </source>
</evidence>
<keyword evidence="5" id="KW-1133">Transmembrane helix</keyword>
<evidence type="ECO:0000256" key="8">
    <source>
        <dbReference type="ARBA" id="ARBA00023316"/>
    </source>
</evidence>
<dbReference type="FunFam" id="2.60.120.200:FF:000259">
    <property type="entry name" value="Chromosome 9, whole genome shotgun sequence"/>
    <property type="match status" value="1"/>
</dbReference>
<dbReference type="GO" id="GO:0005789">
    <property type="term" value="C:endoplasmic reticulum membrane"/>
    <property type="evidence" value="ECO:0007669"/>
    <property type="project" value="TreeGrafter"/>
</dbReference>
<proteinExistence type="inferred from homology"/>
<feature type="compositionally biased region" description="Polar residues" evidence="9">
    <location>
        <begin position="22"/>
        <end position="45"/>
    </location>
</feature>
<dbReference type="PANTHER" id="PTHR31361:SF1">
    <property type="entry name" value="BETA-GLUCAN SYNTHESIS-ASSOCIATED PROTEIN KRE6-RELATED"/>
    <property type="match status" value="1"/>
</dbReference>
<evidence type="ECO:0000256" key="1">
    <source>
        <dbReference type="ARBA" id="ARBA00004606"/>
    </source>
</evidence>
<feature type="region of interest" description="Disordered" evidence="9">
    <location>
        <begin position="1"/>
        <end position="49"/>
    </location>
</feature>
<dbReference type="AlphaFoldDB" id="A0A0D7BQL3"/>
<feature type="compositionally biased region" description="Low complexity" evidence="9">
    <location>
        <begin position="9"/>
        <end position="20"/>
    </location>
</feature>
<organism evidence="11 12">
    <name type="scientific">Cylindrobasidium torrendii FP15055 ss-10</name>
    <dbReference type="NCBI Taxonomy" id="1314674"/>
    <lineage>
        <taxon>Eukaryota</taxon>
        <taxon>Fungi</taxon>
        <taxon>Dikarya</taxon>
        <taxon>Basidiomycota</taxon>
        <taxon>Agaricomycotina</taxon>
        <taxon>Agaricomycetes</taxon>
        <taxon>Agaricomycetidae</taxon>
        <taxon>Agaricales</taxon>
        <taxon>Marasmiineae</taxon>
        <taxon>Physalacriaceae</taxon>
        <taxon>Cylindrobasidium</taxon>
    </lineage>
</organism>
<keyword evidence="4" id="KW-0735">Signal-anchor</keyword>
<keyword evidence="12" id="KW-1185">Reference proteome</keyword>
<evidence type="ECO:0000256" key="2">
    <source>
        <dbReference type="ARBA" id="ARBA00010962"/>
    </source>
</evidence>
<keyword evidence="3" id="KW-0812">Transmembrane</keyword>